<keyword evidence="7" id="KW-0067">ATP-binding</keyword>
<dbReference type="InterPro" id="IPR003593">
    <property type="entry name" value="AAA+_ATPase"/>
</dbReference>
<dbReference type="GO" id="GO:0005886">
    <property type="term" value="C:plasma membrane"/>
    <property type="evidence" value="ECO:0007669"/>
    <property type="project" value="UniProtKB-SubCell"/>
</dbReference>
<comment type="subunit">
    <text evidence="12">The complex is composed of two ATP-binding proteins (WtpC), two transmembrane proteins (WtpB) and a solute-binding protein (WtpA).</text>
</comment>
<evidence type="ECO:0000256" key="13">
    <source>
        <dbReference type="ARBA" id="ARBA00039025"/>
    </source>
</evidence>
<evidence type="ECO:0000256" key="11">
    <source>
        <dbReference type="ARBA" id="ARBA00038307"/>
    </source>
</evidence>
<sequence>MLYARLVKKLRDFLLDVELTVNPGEVLVLLGENGSGKSTVLNLLSGLLGPDEGKIILNNSELFSSEKGIFFPPEERNIGYVFQNYALFPHMTVFENISFGLKMRKIPKNQFNGEVDRFLENLGIEHVKNERVTNLSGGQRQRVALARALIVKPHMLLLDEPLTALDQSARDKIRLELREHLVNSKQPSILVTHSLKDAKIIGDKVMMLEKGKVVWSGKANDLKSLSNIPDESPVHVVSEEYISFSGIAID</sequence>
<evidence type="ECO:0000256" key="4">
    <source>
        <dbReference type="ARBA" id="ARBA00022496"/>
    </source>
</evidence>
<dbReference type="InterPro" id="IPR027417">
    <property type="entry name" value="P-loop_NTPase"/>
</dbReference>
<evidence type="ECO:0000256" key="10">
    <source>
        <dbReference type="ARBA" id="ARBA00023136"/>
    </source>
</evidence>
<dbReference type="PANTHER" id="PTHR42781:SF4">
    <property type="entry name" value="SPERMIDINE_PUTRESCINE IMPORT ATP-BINDING PROTEIN POTA"/>
    <property type="match status" value="1"/>
</dbReference>
<dbReference type="PROSITE" id="PS50893">
    <property type="entry name" value="ABC_TRANSPORTER_2"/>
    <property type="match status" value="1"/>
</dbReference>
<comment type="similarity">
    <text evidence="11">Belongs to the ABC transporter superfamily. Sulfate/tungstate importer (TC 3.A.1.6) family.</text>
</comment>
<dbReference type="SMART" id="SM00382">
    <property type="entry name" value="AAA"/>
    <property type="match status" value="1"/>
</dbReference>
<evidence type="ECO:0000256" key="15">
    <source>
        <dbReference type="ARBA" id="ARBA00047936"/>
    </source>
</evidence>
<evidence type="ECO:0000313" key="17">
    <source>
        <dbReference type="EMBL" id="PWR69566.1"/>
    </source>
</evidence>
<dbReference type="Gene3D" id="3.40.50.300">
    <property type="entry name" value="P-loop containing nucleotide triphosphate hydrolases"/>
    <property type="match status" value="1"/>
</dbReference>
<evidence type="ECO:0000256" key="7">
    <source>
        <dbReference type="ARBA" id="ARBA00022840"/>
    </source>
</evidence>
<dbReference type="GO" id="GO:0015408">
    <property type="term" value="F:ABC-type ferric iron transporter activity"/>
    <property type="evidence" value="ECO:0007669"/>
    <property type="project" value="InterPro"/>
</dbReference>
<comment type="catalytic activity">
    <reaction evidence="15">
        <text>tungstate(in) + ATP + H2O = tungstate(out) + ADP + phosphate + H(+)</text>
        <dbReference type="Rhea" id="RHEA:35027"/>
        <dbReference type="ChEBI" id="CHEBI:15377"/>
        <dbReference type="ChEBI" id="CHEBI:15378"/>
        <dbReference type="ChEBI" id="CHEBI:30616"/>
        <dbReference type="ChEBI" id="CHEBI:43474"/>
        <dbReference type="ChEBI" id="CHEBI:46502"/>
        <dbReference type="ChEBI" id="CHEBI:456216"/>
        <dbReference type="EC" id="7.3.2.6"/>
    </reaction>
</comment>
<dbReference type="InterPro" id="IPR003439">
    <property type="entry name" value="ABC_transporter-like_ATP-bd"/>
</dbReference>
<keyword evidence="8" id="KW-0408">Iron</keyword>
<keyword evidence="6" id="KW-0547">Nucleotide-binding</keyword>
<evidence type="ECO:0000256" key="8">
    <source>
        <dbReference type="ARBA" id="ARBA00023004"/>
    </source>
</evidence>
<evidence type="ECO:0000256" key="5">
    <source>
        <dbReference type="ARBA" id="ARBA00022505"/>
    </source>
</evidence>
<dbReference type="RefSeq" id="WP_109942421.1">
    <property type="nucleotide sequence ID" value="NZ_CP176366.1"/>
</dbReference>
<keyword evidence="4" id="KW-0410">Iron transport</keyword>
<organism evidence="17 18">
    <name type="scientific">Methanospirillum stamsii</name>
    <dbReference type="NCBI Taxonomy" id="1277351"/>
    <lineage>
        <taxon>Archaea</taxon>
        <taxon>Methanobacteriati</taxon>
        <taxon>Methanobacteriota</taxon>
        <taxon>Stenosarchaea group</taxon>
        <taxon>Methanomicrobia</taxon>
        <taxon>Methanomicrobiales</taxon>
        <taxon>Methanospirillaceae</taxon>
        <taxon>Methanospirillum</taxon>
    </lineage>
</organism>
<keyword evidence="10" id="KW-0472">Membrane</keyword>
<dbReference type="GeneID" id="97608424"/>
<dbReference type="PANTHER" id="PTHR42781">
    <property type="entry name" value="SPERMIDINE/PUTRESCINE IMPORT ATP-BINDING PROTEIN POTA"/>
    <property type="match status" value="1"/>
</dbReference>
<gene>
    <name evidence="17" type="ORF">DLD82_17475</name>
</gene>
<evidence type="ECO:0000313" key="18">
    <source>
        <dbReference type="Proteomes" id="UP000245934"/>
    </source>
</evidence>
<dbReference type="CDD" id="cd03259">
    <property type="entry name" value="ABC_Carb_Solutes_like"/>
    <property type="match status" value="1"/>
</dbReference>
<evidence type="ECO:0000256" key="12">
    <source>
        <dbReference type="ARBA" id="ARBA00038781"/>
    </source>
</evidence>
<accession>A0A2V2MW02</accession>
<dbReference type="EMBL" id="QGMZ01000061">
    <property type="protein sequence ID" value="PWR69566.1"/>
    <property type="molecule type" value="Genomic_DNA"/>
</dbReference>
<dbReference type="OrthoDB" id="18368at2157"/>
<dbReference type="InterPro" id="IPR050093">
    <property type="entry name" value="ABC_SmlMolc_Importer"/>
</dbReference>
<evidence type="ECO:0000256" key="2">
    <source>
        <dbReference type="ARBA" id="ARBA00022448"/>
    </source>
</evidence>
<keyword evidence="18" id="KW-1185">Reference proteome</keyword>
<keyword evidence="5" id="KW-0500">Molybdenum</keyword>
<evidence type="ECO:0000256" key="9">
    <source>
        <dbReference type="ARBA" id="ARBA00023065"/>
    </source>
</evidence>
<dbReference type="GO" id="GO:1901238">
    <property type="term" value="F:ABC-type tungstate transporter activity"/>
    <property type="evidence" value="ECO:0007669"/>
    <property type="project" value="UniProtKB-EC"/>
</dbReference>
<dbReference type="InterPro" id="IPR015853">
    <property type="entry name" value="ABC_transpr_FbpC"/>
</dbReference>
<dbReference type="SUPFAM" id="SSF52540">
    <property type="entry name" value="P-loop containing nucleoside triphosphate hydrolases"/>
    <property type="match status" value="1"/>
</dbReference>
<evidence type="ECO:0000256" key="14">
    <source>
        <dbReference type="ARBA" id="ARBA00041133"/>
    </source>
</evidence>
<dbReference type="InterPro" id="IPR017871">
    <property type="entry name" value="ABC_transporter-like_CS"/>
</dbReference>
<protein>
    <recommendedName>
        <fullName evidence="14">Molybdate/tungstate import ATP-binding protein WtpC</fullName>
        <ecNumber evidence="13">7.3.2.6</ecNumber>
    </recommendedName>
</protein>
<keyword evidence="3" id="KW-1003">Cell membrane</keyword>
<comment type="caution">
    <text evidence="17">The sequence shown here is derived from an EMBL/GenBank/DDBJ whole genome shotgun (WGS) entry which is preliminary data.</text>
</comment>
<proteinExistence type="inferred from homology"/>
<dbReference type="PROSITE" id="PS00211">
    <property type="entry name" value="ABC_TRANSPORTER_1"/>
    <property type="match status" value="1"/>
</dbReference>
<evidence type="ECO:0000259" key="16">
    <source>
        <dbReference type="PROSITE" id="PS50893"/>
    </source>
</evidence>
<reference evidence="17 18" key="1">
    <citation type="submission" date="2018-05" db="EMBL/GenBank/DDBJ databases">
        <title>Draft genome of Methanospirillum stamsii Pt1.</title>
        <authorList>
            <person name="Dueholm M.S."/>
            <person name="Nielsen P.H."/>
            <person name="Bakmann L.F."/>
            <person name="Otzen D.E."/>
        </authorList>
    </citation>
    <scope>NUCLEOTIDE SEQUENCE [LARGE SCALE GENOMIC DNA]</scope>
    <source>
        <strain evidence="17 18">Pt1</strain>
    </source>
</reference>
<evidence type="ECO:0000256" key="6">
    <source>
        <dbReference type="ARBA" id="ARBA00022741"/>
    </source>
</evidence>
<dbReference type="GO" id="GO:0005524">
    <property type="term" value="F:ATP binding"/>
    <property type="evidence" value="ECO:0007669"/>
    <property type="project" value="UniProtKB-KW"/>
</dbReference>
<evidence type="ECO:0000256" key="1">
    <source>
        <dbReference type="ARBA" id="ARBA00004202"/>
    </source>
</evidence>
<comment type="subcellular location">
    <subcellularLocation>
        <location evidence="1">Cell membrane</location>
        <topology evidence="1">Peripheral membrane protein</topology>
    </subcellularLocation>
</comment>
<name>A0A2V2MW02_9EURY</name>
<dbReference type="EC" id="7.3.2.6" evidence="13"/>
<keyword evidence="2" id="KW-0813">Transport</keyword>
<feature type="domain" description="ABC transporter" evidence="16">
    <location>
        <begin position="1"/>
        <end position="235"/>
    </location>
</feature>
<keyword evidence="9" id="KW-0406">Ion transport</keyword>
<dbReference type="GO" id="GO:0016887">
    <property type="term" value="F:ATP hydrolysis activity"/>
    <property type="evidence" value="ECO:0007669"/>
    <property type="project" value="InterPro"/>
</dbReference>
<dbReference type="AlphaFoldDB" id="A0A2V2MW02"/>
<evidence type="ECO:0000256" key="3">
    <source>
        <dbReference type="ARBA" id="ARBA00022475"/>
    </source>
</evidence>
<dbReference type="Pfam" id="PF00005">
    <property type="entry name" value="ABC_tran"/>
    <property type="match status" value="1"/>
</dbReference>
<dbReference type="Proteomes" id="UP000245934">
    <property type="component" value="Unassembled WGS sequence"/>
</dbReference>